<evidence type="ECO:0000313" key="3">
    <source>
        <dbReference type="Proteomes" id="UP000324233"/>
    </source>
</evidence>
<feature type="compositionally biased region" description="Basic and acidic residues" evidence="1">
    <location>
        <begin position="331"/>
        <end position="344"/>
    </location>
</feature>
<keyword evidence="3" id="KW-1185">Reference proteome</keyword>
<evidence type="ECO:0000256" key="1">
    <source>
        <dbReference type="SAM" id="MobiDB-lite"/>
    </source>
</evidence>
<gene>
    <name evidence="2" type="ORF">OJF2_51400</name>
</gene>
<dbReference type="KEGG" id="agv:OJF2_51400"/>
<feature type="compositionally biased region" description="Basic and acidic residues" evidence="1">
    <location>
        <begin position="301"/>
        <end position="313"/>
    </location>
</feature>
<feature type="compositionally biased region" description="Low complexity" evidence="1">
    <location>
        <begin position="314"/>
        <end position="330"/>
    </location>
</feature>
<dbReference type="AlphaFoldDB" id="A0A5B9W7A4"/>
<protein>
    <submittedName>
        <fullName evidence="2">Uncharacterized protein</fullName>
    </submittedName>
</protein>
<dbReference type="OrthoDB" id="9805017at2"/>
<sequence length="845" mass="93768">MRPIGIVTCVVVICGTLSQSAFGQSEPSYIDKIEVRRSTSLPDGTSMANDESLVAFKGVPTGSRLIWNGSDFGQFRKARLTQIRDPRQFVYQFQIIRPDGSSLARTINVGPKEYIEVSLNRVLAKKVVITQLDCIRHDGPVFDRPRLVYRADKSQTANAVQQNRMVSGDSWAVRLPIIMEHEASVELWDMDRLSTPDHLGTIRIDVESKDRRGEFNFDPNRKGVLYKVAWRIEPDDTLSEAMARQLRDLDTRQEFDQTLQTRVDNARALKEAQKRAADHAKDEADQAEIAARKAREEYAKAVQDSADRKREADAAQAQAAADAITAPAKRAALETEKRNKKSDLDRLGDELNNAIDAVKDIARTLIGDLDAAKRTRDRLQGRVDALKDEIAQIDQALVDLDKSRLDAIHAVEKFNVAKALEDGKKSTQDVAERVEVTVSQGYEQAKDGVENAVKTVQTALEIFTAKDIIVYRIENEMAFSLNVYTGAYDAKLDLGFAGVEMDTEDIKNLFRGQFKVPSVNPIKLIAASFGQKLSESSKYTVSRDSALGATDSHVYVASERFVRWGGPETAARLIGASIFDGGNQARAEARQELLLEFDRIYSWVALRAKADAPRLSRELFAAALSKGSVAVPEFTLRPLTVPYEYRVEVMGEVPLPDGIKDILRSRLNNLIPGVNGGNFDLDHYGYAIEWKPKESDTHQKMLDRLESEMFQGTSGASAAMQDAMREAVSRLGGSDLGKLASLVTAADFAAVQIENDIKSRIEGQLAIKKEDLAKWYVPGSPIIKLEGTPLGLRFKDFFSGIAMGNKGRAELVNLEFNVETFTFTGKAKVIHEHSWGSLSDLLSNF</sequence>
<reference evidence="2 3" key="1">
    <citation type="submission" date="2019-08" db="EMBL/GenBank/DDBJ databases">
        <title>Deep-cultivation of Planctomycetes and their phenomic and genomic characterization uncovers novel biology.</title>
        <authorList>
            <person name="Wiegand S."/>
            <person name="Jogler M."/>
            <person name="Boedeker C."/>
            <person name="Pinto D."/>
            <person name="Vollmers J."/>
            <person name="Rivas-Marin E."/>
            <person name="Kohn T."/>
            <person name="Peeters S.H."/>
            <person name="Heuer A."/>
            <person name="Rast P."/>
            <person name="Oberbeckmann S."/>
            <person name="Bunk B."/>
            <person name="Jeske O."/>
            <person name="Meyerdierks A."/>
            <person name="Storesund J.E."/>
            <person name="Kallscheuer N."/>
            <person name="Luecker S."/>
            <person name="Lage O.M."/>
            <person name="Pohl T."/>
            <person name="Merkel B.J."/>
            <person name="Hornburger P."/>
            <person name="Mueller R.-W."/>
            <person name="Bruemmer F."/>
            <person name="Labrenz M."/>
            <person name="Spormann A.M."/>
            <person name="Op den Camp H."/>
            <person name="Overmann J."/>
            <person name="Amann R."/>
            <person name="Jetten M.S.M."/>
            <person name="Mascher T."/>
            <person name="Medema M.H."/>
            <person name="Devos D.P."/>
            <person name="Kaster A.-K."/>
            <person name="Ovreas L."/>
            <person name="Rohde M."/>
            <person name="Galperin M.Y."/>
            <person name="Jogler C."/>
        </authorList>
    </citation>
    <scope>NUCLEOTIDE SEQUENCE [LARGE SCALE GENOMIC DNA]</scope>
    <source>
        <strain evidence="2 3">OJF2</strain>
    </source>
</reference>
<organism evidence="2 3">
    <name type="scientific">Aquisphaera giovannonii</name>
    <dbReference type="NCBI Taxonomy" id="406548"/>
    <lineage>
        <taxon>Bacteria</taxon>
        <taxon>Pseudomonadati</taxon>
        <taxon>Planctomycetota</taxon>
        <taxon>Planctomycetia</taxon>
        <taxon>Isosphaerales</taxon>
        <taxon>Isosphaeraceae</taxon>
        <taxon>Aquisphaera</taxon>
    </lineage>
</organism>
<dbReference type="Proteomes" id="UP000324233">
    <property type="component" value="Chromosome"/>
</dbReference>
<proteinExistence type="predicted"/>
<dbReference type="RefSeq" id="WP_148596225.1">
    <property type="nucleotide sequence ID" value="NZ_CP042997.1"/>
</dbReference>
<feature type="region of interest" description="Disordered" evidence="1">
    <location>
        <begin position="301"/>
        <end position="344"/>
    </location>
</feature>
<name>A0A5B9W7A4_9BACT</name>
<dbReference type="EMBL" id="CP042997">
    <property type="protein sequence ID" value="QEH36556.1"/>
    <property type="molecule type" value="Genomic_DNA"/>
</dbReference>
<evidence type="ECO:0000313" key="2">
    <source>
        <dbReference type="EMBL" id="QEH36556.1"/>
    </source>
</evidence>
<accession>A0A5B9W7A4</accession>